<name>A0A0L0WC61_GOTPU</name>
<dbReference type="Gene3D" id="3.40.50.1980">
    <property type="entry name" value="Nitrogenase molybdenum iron protein domain"/>
    <property type="match status" value="1"/>
</dbReference>
<dbReference type="PANTHER" id="PTHR30532:SF29">
    <property type="entry name" value="FE(3+) DICITRATE-BINDING PERIPLASMIC PROTEIN"/>
    <property type="match status" value="1"/>
</dbReference>
<dbReference type="PROSITE" id="PS51257">
    <property type="entry name" value="PROKAR_LIPOPROTEIN"/>
    <property type="match status" value="1"/>
</dbReference>
<reference evidence="4" key="1">
    <citation type="submission" date="2015-07" db="EMBL/GenBank/DDBJ databases">
        <title>Draft genome sequence of the purine-degrading Gottschalkia purinilyticum DSM 1384 (formerly Clostridium purinilyticum).</title>
        <authorList>
            <person name="Poehlein A."/>
            <person name="Schiel-Bengelsdorf B."/>
            <person name="Bengelsdorf F.R."/>
            <person name="Daniel R."/>
            <person name="Duerre P."/>
        </authorList>
    </citation>
    <scope>NUCLEOTIDE SEQUENCE [LARGE SCALE GENOMIC DNA]</scope>
    <source>
        <strain evidence="4">DSM 1384</strain>
    </source>
</reference>
<dbReference type="SUPFAM" id="SSF53807">
    <property type="entry name" value="Helical backbone' metal receptor"/>
    <property type="match status" value="1"/>
</dbReference>
<keyword evidence="1" id="KW-0813">Transport</keyword>
<dbReference type="GO" id="GO:0030288">
    <property type="term" value="C:outer membrane-bounded periplasmic space"/>
    <property type="evidence" value="ECO:0007669"/>
    <property type="project" value="TreeGrafter"/>
</dbReference>
<dbReference type="EMBL" id="LGSS01000004">
    <property type="protein sequence ID" value="KNF08995.1"/>
    <property type="molecule type" value="Genomic_DNA"/>
</dbReference>
<accession>A0A0L0WC61</accession>
<protein>
    <recommendedName>
        <fullName evidence="5">Fe/B12 periplasmic-binding domain-containing protein</fullName>
    </recommendedName>
</protein>
<proteinExistence type="predicted"/>
<evidence type="ECO:0000313" key="3">
    <source>
        <dbReference type="EMBL" id="KNF08995.1"/>
    </source>
</evidence>
<dbReference type="AlphaFoldDB" id="A0A0L0WC61"/>
<dbReference type="RefSeq" id="WP_050354574.1">
    <property type="nucleotide sequence ID" value="NZ_LGSS01000004.1"/>
</dbReference>
<sequence length="83" mass="9103">MKKFASLFILIILIISLVGCTSKKEEGSITIEHEAGTTVLESPAKRVVVLEWIYGENLLSLGVQPVGMTDIPGFKEWVNIDAN</sequence>
<evidence type="ECO:0000256" key="2">
    <source>
        <dbReference type="ARBA" id="ARBA00022729"/>
    </source>
</evidence>
<dbReference type="OrthoDB" id="9793175at2"/>
<evidence type="ECO:0000313" key="4">
    <source>
        <dbReference type="Proteomes" id="UP000037267"/>
    </source>
</evidence>
<keyword evidence="4" id="KW-1185">Reference proteome</keyword>
<evidence type="ECO:0008006" key="5">
    <source>
        <dbReference type="Google" id="ProtNLM"/>
    </source>
</evidence>
<keyword evidence="2" id="KW-0732">Signal</keyword>
<dbReference type="Proteomes" id="UP000037267">
    <property type="component" value="Unassembled WGS sequence"/>
</dbReference>
<evidence type="ECO:0000256" key="1">
    <source>
        <dbReference type="ARBA" id="ARBA00022448"/>
    </source>
</evidence>
<gene>
    <name evidence="3" type="ORF">CLPU_4c00410</name>
</gene>
<dbReference type="InterPro" id="IPR051313">
    <property type="entry name" value="Bact_iron-sidero_bind"/>
</dbReference>
<dbReference type="STRING" id="1503.CLPU_4c00410"/>
<organism evidence="3 4">
    <name type="scientific">Gottschalkia purinilytica</name>
    <name type="common">Clostridium purinilyticum</name>
    <dbReference type="NCBI Taxonomy" id="1503"/>
    <lineage>
        <taxon>Bacteria</taxon>
        <taxon>Bacillati</taxon>
        <taxon>Bacillota</taxon>
        <taxon>Tissierellia</taxon>
        <taxon>Tissierellales</taxon>
        <taxon>Gottschalkiaceae</taxon>
        <taxon>Gottschalkia</taxon>
    </lineage>
</organism>
<dbReference type="PANTHER" id="PTHR30532">
    <property type="entry name" value="IRON III DICITRATE-BINDING PERIPLASMIC PROTEIN"/>
    <property type="match status" value="1"/>
</dbReference>
<comment type="caution">
    <text evidence="3">The sequence shown here is derived from an EMBL/GenBank/DDBJ whole genome shotgun (WGS) entry which is preliminary data.</text>
</comment>